<dbReference type="AlphaFoldDB" id="A0A3M7PJH8"/>
<gene>
    <name evidence="1" type="ORF">BpHYR1_040538</name>
</gene>
<comment type="caution">
    <text evidence="1">The sequence shown here is derived from an EMBL/GenBank/DDBJ whole genome shotgun (WGS) entry which is preliminary data.</text>
</comment>
<protein>
    <submittedName>
        <fullName evidence="1">Uncharacterized protein</fullName>
    </submittedName>
</protein>
<dbReference type="Proteomes" id="UP000276133">
    <property type="component" value="Unassembled WGS sequence"/>
</dbReference>
<organism evidence="1 2">
    <name type="scientific">Brachionus plicatilis</name>
    <name type="common">Marine rotifer</name>
    <name type="synonym">Brachionus muelleri</name>
    <dbReference type="NCBI Taxonomy" id="10195"/>
    <lineage>
        <taxon>Eukaryota</taxon>
        <taxon>Metazoa</taxon>
        <taxon>Spiralia</taxon>
        <taxon>Gnathifera</taxon>
        <taxon>Rotifera</taxon>
        <taxon>Eurotatoria</taxon>
        <taxon>Monogononta</taxon>
        <taxon>Pseudotrocha</taxon>
        <taxon>Ploima</taxon>
        <taxon>Brachionidae</taxon>
        <taxon>Brachionus</taxon>
    </lineage>
</organism>
<evidence type="ECO:0000313" key="1">
    <source>
        <dbReference type="EMBL" id="RMZ98850.1"/>
    </source>
</evidence>
<evidence type="ECO:0000313" key="2">
    <source>
        <dbReference type="Proteomes" id="UP000276133"/>
    </source>
</evidence>
<dbReference type="EMBL" id="REGN01010521">
    <property type="protein sequence ID" value="RMZ98850.1"/>
    <property type="molecule type" value="Genomic_DNA"/>
</dbReference>
<sequence>MSNIKEIRKKNKIINNKQFTNYLRNASEEALIKKTQIKHWYIIILLECPLRPIDIFSKIFGRFEFYQILRKSLDKNKEIERNVERNELFSSNVNNEVHVVTESFETVRETEQVTQEVVDFLNFLLK</sequence>
<accession>A0A3M7PJH8</accession>
<reference evidence="1 2" key="1">
    <citation type="journal article" date="2018" name="Sci. Rep.">
        <title>Genomic signatures of local adaptation to the degree of environmental predictability in rotifers.</title>
        <authorList>
            <person name="Franch-Gras L."/>
            <person name="Hahn C."/>
            <person name="Garcia-Roger E.M."/>
            <person name="Carmona M.J."/>
            <person name="Serra M."/>
            <person name="Gomez A."/>
        </authorList>
    </citation>
    <scope>NUCLEOTIDE SEQUENCE [LARGE SCALE GENOMIC DNA]</scope>
    <source>
        <strain evidence="1">HYR1</strain>
    </source>
</reference>
<proteinExistence type="predicted"/>
<keyword evidence="2" id="KW-1185">Reference proteome</keyword>
<name>A0A3M7PJH8_BRAPC</name>